<evidence type="ECO:0000313" key="2">
    <source>
        <dbReference type="EMBL" id="EEF57978.1"/>
    </source>
</evidence>
<feature type="transmembrane region" description="Helical" evidence="1">
    <location>
        <begin position="60"/>
        <end position="78"/>
    </location>
</feature>
<sequence>MNITNVFNSSVGKKFIMAITGLALFLFVLLHMLGNLQVFLGAEAINRYGAFLQGNVELLWPARIGLLVLVVLHIWAAIKLSAENKAARPVAYANYNPTAASYASQTMLMSGLIILAFIIYHLLHFTVQVPAVNFTHKSFVELHDAKNQHDVFAMLILGFERPVVVLIYVIAMFLLFLHLSHGMQAMFSSLGWKNAAYAPMISRFAVVISWLIFAGYVIIPISVLLGYGHGYLVEHNYLQEVAK</sequence>
<name>B9XQF4_PEDPL</name>
<accession>B9XQF4</accession>
<dbReference type="InterPro" id="IPR034804">
    <property type="entry name" value="SQR/QFR_C/D"/>
</dbReference>
<comment type="caution">
    <text evidence="2">The sequence shown here is derived from an EMBL/GenBank/DDBJ whole genome shotgun (WGS) entry which is preliminary data.</text>
</comment>
<dbReference type="CDD" id="cd03498">
    <property type="entry name" value="SQR_TypeB_2_TM"/>
    <property type="match status" value="1"/>
</dbReference>
<feature type="transmembrane region" description="Helical" evidence="1">
    <location>
        <begin position="99"/>
        <end position="123"/>
    </location>
</feature>
<reference evidence="2 3" key="1">
    <citation type="journal article" date="2011" name="J. Bacteriol.">
        <title>Genome sequence of 'Pedosphaera parvula' Ellin514, an aerobic Verrucomicrobial isolate from pasture soil.</title>
        <authorList>
            <person name="Kant R."/>
            <person name="van Passel M.W."/>
            <person name="Sangwan P."/>
            <person name="Palva A."/>
            <person name="Lucas S."/>
            <person name="Copeland A."/>
            <person name="Lapidus A."/>
            <person name="Glavina Del Rio T."/>
            <person name="Dalin E."/>
            <person name="Tice H."/>
            <person name="Bruce D."/>
            <person name="Goodwin L."/>
            <person name="Pitluck S."/>
            <person name="Chertkov O."/>
            <person name="Larimer F.W."/>
            <person name="Land M.L."/>
            <person name="Hauser L."/>
            <person name="Brettin T.S."/>
            <person name="Detter J.C."/>
            <person name="Han S."/>
            <person name="de Vos W.M."/>
            <person name="Janssen P.H."/>
            <person name="Smidt H."/>
        </authorList>
    </citation>
    <scope>NUCLEOTIDE SEQUENCE [LARGE SCALE GENOMIC DNA]</scope>
    <source>
        <strain evidence="2 3">Ellin514</strain>
    </source>
</reference>
<dbReference type="InterPro" id="IPR011138">
    <property type="entry name" value="Cytochrome_b-558"/>
</dbReference>
<proteinExistence type="predicted"/>
<dbReference type="Proteomes" id="UP000003688">
    <property type="component" value="Unassembled WGS sequence"/>
</dbReference>
<evidence type="ECO:0000256" key="1">
    <source>
        <dbReference type="SAM" id="Phobius"/>
    </source>
</evidence>
<feature type="transmembrane region" description="Helical" evidence="1">
    <location>
        <begin position="15"/>
        <end position="40"/>
    </location>
</feature>
<gene>
    <name evidence="2" type="ORF">Cflav_PD1153</name>
</gene>
<keyword evidence="1" id="KW-0472">Membrane</keyword>
<dbReference type="OrthoDB" id="9802842at2"/>
<dbReference type="GO" id="GO:0016020">
    <property type="term" value="C:membrane"/>
    <property type="evidence" value="ECO:0007669"/>
    <property type="project" value="InterPro"/>
</dbReference>
<keyword evidence="1" id="KW-1133">Transmembrane helix</keyword>
<protein>
    <submittedName>
        <fullName evidence="2">Succinate dehydrogenase (Or fumarate reductase) cytochrome b subunit, b558 family</fullName>
    </submittedName>
</protein>
<feature type="transmembrane region" description="Helical" evidence="1">
    <location>
        <begin position="163"/>
        <end position="183"/>
    </location>
</feature>
<dbReference type="STRING" id="320771.Cflav_PD1153"/>
<dbReference type="RefSeq" id="WP_007418040.1">
    <property type="nucleotide sequence ID" value="NZ_ABOX02000053.1"/>
</dbReference>
<keyword evidence="3" id="KW-1185">Reference proteome</keyword>
<organism evidence="2 3">
    <name type="scientific">Pedosphaera parvula (strain Ellin514)</name>
    <dbReference type="NCBI Taxonomy" id="320771"/>
    <lineage>
        <taxon>Bacteria</taxon>
        <taxon>Pseudomonadati</taxon>
        <taxon>Verrucomicrobiota</taxon>
        <taxon>Pedosphaerae</taxon>
        <taxon>Pedosphaerales</taxon>
        <taxon>Pedosphaeraceae</taxon>
        <taxon>Pedosphaera</taxon>
    </lineage>
</organism>
<keyword evidence="1" id="KW-0812">Transmembrane</keyword>
<dbReference type="NCBIfam" id="TIGR02046">
    <property type="entry name" value="sdhC_b558_fam"/>
    <property type="match status" value="1"/>
</dbReference>
<dbReference type="SUPFAM" id="SSF81343">
    <property type="entry name" value="Fumarate reductase respiratory complex transmembrane subunits"/>
    <property type="match status" value="1"/>
</dbReference>
<evidence type="ECO:0000313" key="3">
    <source>
        <dbReference type="Proteomes" id="UP000003688"/>
    </source>
</evidence>
<feature type="transmembrane region" description="Helical" evidence="1">
    <location>
        <begin position="204"/>
        <end position="227"/>
    </location>
</feature>
<dbReference type="Gene3D" id="1.20.1300.10">
    <property type="entry name" value="Fumarate reductase/succinate dehydrogenase, transmembrane subunit"/>
    <property type="match status" value="1"/>
</dbReference>
<dbReference type="EMBL" id="ABOX02000053">
    <property type="protein sequence ID" value="EEF57978.1"/>
    <property type="molecule type" value="Genomic_DNA"/>
</dbReference>
<dbReference type="AlphaFoldDB" id="B9XQF4"/>